<dbReference type="SUPFAM" id="SSF103473">
    <property type="entry name" value="MFS general substrate transporter"/>
    <property type="match status" value="1"/>
</dbReference>
<feature type="transmembrane region" description="Helical" evidence="9">
    <location>
        <begin position="45"/>
        <end position="62"/>
    </location>
</feature>
<evidence type="ECO:0000256" key="6">
    <source>
        <dbReference type="ARBA" id="ARBA00023136"/>
    </source>
</evidence>
<name>A0A0E9NGW5_SAICN</name>
<dbReference type="AlphaFoldDB" id="A0A0E9NGW5"/>
<keyword evidence="5 9" id="KW-1133">Transmembrane helix</keyword>
<evidence type="ECO:0000259" key="10">
    <source>
        <dbReference type="PROSITE" id="PS50850"/>
    </source>
</evidence>
<dbReference type="EMBL" id="BACD03000020">
    <property type="protein sequence ID" value="GAO49127.1"/>
    <property type="molecule type" value="Genomic_DNA"/>
</dbReference>
<feature type="transmembrane region" description="Helical" evidence="9">
    <location>
        <begin position="409"/>
        <end position="428"/>
    </location>
</feature>
<dbReference type="PANTHER" id="PTHR48022:SF55">
    <property type="entry name" value="SUGAR TRANSPORTER STL1"/>
    <property type="match status" value="1"/>
</dbReference>
<feature type="transmembrane region" description="Helical" evidence="9">
    <location>
        <begin position="374"/>
        <end position="397"/>
    </location>
</feature>
<keyword evidence="4 9" id="KW-0812">Transmembrane</keyword>
<evidence type="ECO:0000256" key="8">
    <source>
        <dbReference type="SAM" id="MobiDB-lite"/>
    </source>
</evidence>
<gene>
    <name evidence="11" type="ORF">G7K_3285-t1</name>
</gene>
<feature type="transmembrane region" description="Helical" evidence="9">
    <location>
        <begin position="471"/>
        <end position="489"/>
    </location>
</feature>
<dbReference type="InterPro" id="IPR036259">
    <property type="entry name" value="MFS_trans_sf"/>
</dbReference>
<reference evidence="11 12" key="2">
    <citation type="journal article" date="2014" name="J. Gen. Appl. Microbiol.">
        <title>The early diverging ascomycetous budding yeast Saitoella complicata has three histone deacetylases belonging to the Clr6, Hos2, and Rpd3 lineages.</title>
        <authorList>
            <person name="Nishida H."/>
            <person name="Matsumoto T."/>
            <person name="Kondo S."/>
            <person name="Hamamoto M."/>
            <person name="Yoshikawa H."/>
        </authorList>
    </citation>
    <scope>NUCLEOTIDE SEQUENCE [LARGE SCALE GENOMIC DNA]</scope>
    <source>
        <strain evidence="11 12">NRRL Y-17804</strain>
    </source>
</reference>
<dbReference type="InterPro" id="IPR005829">
    <property type="entry name" value="Sugar_transporter_CS"/>
</dbReference>
<dbReference type="GO" id="GO:0005886">
    <property type="term" value="C:plasma membrane"/>
    <property type="evidence" value="ECO:0007669"/>
    <property type="project" value="UniProtKB-ARBA"/>
</dbReference>
<feature type="region of interest" description="Disordered" evidence="8">
    <location>
        <begin position="1"/>
        <end position="30"/>
    </location>
</feature>
<reference evidence="11 12" key="3">
    <citation type="journal article" date="2015" name="Genome Announc.">
        <title>Draft Genome Sequence of the Archiascomycetous Yeast Saitoella complicata.</title>
        <authorList>
            <person name="Yamauchi K."/>
            <person name="Kondo S."/>
            <person name="Hamamoto M."/>
            <person name="Takahashi Y."/>
            <person name="Ogura Y."/>
            <person name="Hayashi T."/>
            <person name="Nishida H."/>
        </authorList>
    </citation>
    <scope>NUCLEOTIDE SEQUENCE [LARGE SCALE GENOMIC DNA]</scope>
    <source>
        <strain evidence="11 12">NRRL Y-17804</strain>
    </source>
</reference>
<dbReference type="PRINTS" id="PR00171">
    <property type="entry name" value="SUGRTRNSPORT"/>
</dbReference>
<dbReference type="PROSITE" id="PS50850">
    <property type="entry name" value="MFS"/>
    <property type="match status" value="1"/>
</dbReference>
<comment type="subcellular location">
    <subcellularLocation>
        <location evidence="1">Membrane</location>
        <topology evidence="1">Multi-pass membrane protein</topology>
    </subcellularLocation>
</comment>
<accession>A0A0E9NGW5</accession>
<organism evidence="11 12">
    <name type="scientific">Saitoella complicata (strain BCRC 22490 / CBS 7301 / JCM 7358 / NBRC 10748 / NRRL Y-17804)</name>
    <dbReference type="NCBI Taxonomy" id="698492"/>
    <lineage>
        <taxon>Eukaryota</taxon>
        <taxon>Fungi</taxon>
        <taxon>Dikarya</taxon>
        <taxon>Ascomycota</taxon>
        <taxon>Taphrinomycotina</taxon>
        <taxon>Taphrinomycotina incertae sedis</taxon>
        <taxon>Saitoella</taxon>
    </lineage>
</organism>
<dbReference type="STRING" id="698492.A0A0E9NGW5"/>
<dbReference type="OMA" id="QAECCKA"/>
<evidence type="ECO:0000256" key="3">
    <source>
        <dbReference type="ARBA" id="ARBA00022448"/>
    </source>
</evidence>
<evidence type="ECO:0000256" key="5">
    <source>
        <dbReference type="ARBA" id="ARBA00022989"/>
    </source>
</evidence>
<dbReference type="PROSITE" id="PS00216">
    <property type="entry name" value="SUGAR_TRANSPORT_1"/>
    <property type="match status" value="1"/>
</dbReference>
<evidence type="ECO:0000256" key="1">
    <source>
        <dbReference type="ARBA" id="ARBA00004141"/>
    </source>
</evidence>
<dbReference type="FunFam" id="1.20.1250.20:FF:000061">
    <property type="entry name" value="MFS sugar transporter"/>
    <property type="match status" value="1"/>
</dbReference>
<feature type="transmembrane region" description="Helical" evidence="9">
    <location>
        <begin position="185"/>
        <end position="204"/>
    </location>
</feature>
<reference evidence="11 12" key="1">
    <citation type="journal article" date="2011" name="J. Gen. Appl. Microbiol.">
        <title>Draft genome sequencing of the enigmatic yeast Saitoella complicata.</title>
        <authorList>
            <person name="Nishida H."/>
            <person name="Hamamoto M."/>
            <person name="Sugiyama J."/>
        </authorList>
    </citation>
    <scope>NUCLEOTIDE SEQUENCE [LARGE SCALE GENOMIC DNA]</scope>
    <source>
        <strain evidence="11 12">NRRL Y-17804</strain>
    </source>
</reference>
<sequence length="595" mass="64446">MAFGTTRNAPSPEPKGALSTSPSPSPSRDIAHNGRNYLGLRGAKLGWAITSVATIGFLLFGYDQGVMSGIITGEYFNKEFPATYGSDQHASTIQGTVTSVYELGCFGGALTALFLGERMGRLRTICLGAVIMILGTVIQVTAFDAHFGLGQFIIGRVVTGVGNGFNTATIPTWQAECSTGASRGMLVCIEAAMIAVGTFIAYWFDFGLSFVPSHVQWRLPIAFQIVFAIGLIAGVCVLPESPRWLLAHGHEDEGTRVIAFLRGEAIDSEPVLREKRNILAGIARVQSEGHCKNRDLLTGGKTQHLRRTLLGASSQVFQQLGGCNAVIYYCPVLFENSVHLDRTLSLVLGGVLATVYALSTLASFTLVEKLGRRPMFLIGSFGQMVAMIITFACLIPGSVSASKGAAFGLYLYIIFFGSTWLELPWLYPAEINPLRTRTKANAISTSANWIFNFMVVQVVPTMVASIGWGTYLFFAVMNALFIPVIYFYYPETKGRSLEEIDLLFAKGYLNGGGMEYVTVSKTMPRLTEHEVERQIAEIEGVEKVEGAGGVDNGREDVENARGRQGSEPTLLNEVRADRGEDVNDPATTFNPIKGG</sequence>
<dbReference type="RefSeq" id="XP_019025166.1">
    <property type="nucleotide sequence ID" value="XM_019169340.1"/>
</dbReference>
<dbReference type="OrthoDB" id="6133115at2759"/>
<feature type="transmembrane region" description="Helical" evidence="9">
    <location>
        <begin position="216"/>
        <end position="238"/>
    </location>
</feature>
<dbReference type="Gene3D" id="1.20.1250.20">
    <property type="entry name" value="MFS general substrate transporter like domains"/>
    <property type="match status" value="1"/>
</dbReference>
<dbReference type="CDD" id="cd17356">
    <property type="entry name" value="MFS_HXT"/>
    <property type="match status" value="1"/>
</dbReference>
<feature type="transmembrane region" description="Helical" evidence="9">
    <location>
        <begin position="125"/>
        <end position="147"/>
    </location>
</feature>
<dbReference type="InterPro" id="IPR005828">
    <property type="entry name" value="MFS_sugar_transport-like"/>
</dbReference>
<protein>
    <recommendedName>
        <fullName evidence="10">Major facilitator superfamily (MFS) profile domain-containing protein</fullName>
    </recommendedName>
</protein>
<dbReference type="InterPro" id="IPR003663">
    <property type="entry name" value="Sugar/inositol_transpt"/>
</dbReference>
<feature type="compositionally biased region" description="Polar residues" evidence="8">
    <location>
        <begin position="585"/>
        <end position="595"/>
    </location>
</feature>
<dbReference type="NCBIfam" id="TIGR00879">
    <property type="entry name" value="SP"/>
    <property type="match status" value="1"/>
</dbReference>
<dbReference type="PANTHER" id="PTHR48022">
    <property type="entry name" value="PLASTIDIC GLUCOSE TRANSPORTER 4"/>
    <property type="match status" value="1"/>
</dbReference>
<feature type="compositionally biased region" description="Basic and acidic residues" evidence="8">
    <location>
        <begin position="552"/>
        <end position="561"/>
    </location>
</feature>
<feature type="transmembrane region" description="Helical" evidence="9">
    <location>
        <begin position="346"/>
        <end position="367"/>
    </location>
</feature>
<keyword evidence="3 7" id="KW-0813">Transport</keyword>
<comment type="similarity">
    <text evidence="2 7">Belongs to the major facilitator superfamily. Sugar transporter (TC 2.A.1.1) family.</text>
</comment>
<evidence type="ECO:0000256" key="2">
    <source>
        <dbReference type="ARBA" id="ARBA00010992"/>
    </source>
</evidence>
<comment type="caution">
    <text evidence="11">The sequence shown here is derived from an EMBL/GenBank/DDBJ whole genome shotgun (WGS) entry which is preliminary data.</text>
</comment>
<evidence type="ECO:0000313" key="11">
    <source>
        <dbReference type="EMBL" id="GAO49127.1"/>
    </source>
</evidence>
<dbReference type="GO" id="GO:0005351">
    <property type="term" value="F:carbohydrate:proton symporter activity"/>
    <property type="evidence" value="ECO:0007669"/>
    <property type="project" value="TreeGrafter"/>
</dbReference>
<keyword evidence="12" id="KW-1185">Reference proteome</keyword>
<evidence type="ECO:0000256" key="7">
    <source>
        <dbReference type="RuleBase" id="RU003346"/>
    </source>
</evidence>
<dbReference type="InterPro" id="IPR050360">
    <property type="entry name" value="MFS_Sugar_Transporters"/>
</dbReference>
<feature type="transmembrane region" description="Helical" evidence="9">
    <location>
        <begin position="153"/>
        <end position="173"/>
    </location>
</feature>
<keyword evidence="6 9" id="KW-0472">Membrane</keyword>
<feature type="region of interest" description="Disordered" evidence="8">
    <location>
        <begin position="546"/>
        <end position="595"/>
    </location>
</feature>
<dbReference type="Pfam" id="PF00083">
    <property type="entry name" value="Sugar_tr"/>
    <property type="match status" value="1"/>
</dbReference>
<evidence type="ECO:0000256" key="9">
    <source>
        <dbReference type="SAM" id="Phobius"/>
    </source>
</evidence>
<evidence type="ECO:0000256" key="4">
    <source>
        <dbReference type="ARBA" id="ARBA00022692"/>
    </source>
</evidence>
<dbReference type="InterPro" id="IPR020846">
    <property type="entry name" value="MFS_dom"/>
</dbReference>
<dbReference type="Proteomes" id="UP000033140">
    <property type="component" value="Unassembled WGS sequence"/>
</dbReference>
<evidence type="ECO:0000313" key="12">
    <source>
        <dbReference type="Proteomes" id="UP000033140"/>
    </source>
</evidence>
<proteinExistence type="inferred from homology"/>
<feature type="domain" description="Major facilitator superfamily (MFS) profile" evidence="10">
    <location>
        <begin position="49"/>
        <end position="493"/>
    </location>
</feature>